<dbReference type="EMBL" id="JAIWYP010000018">
    <property type="protein sequence ID" value="KAH3693019.1"/>
    <property type="molecule type" value="Genomic_DNA"/>
</dbReference>
<reference evidence="1" key="1">
    <citation type="journal article" date="2019" name="bioRxiv">
        <title>The Genome of the Zebra Mussel, Dreissena polymorpha: A Resource for Invasive Species Research.</title>
        <authorList>
            <person name="McCartney M.A."/>
            <person name="Auch B."/>
            <person name="Kono T."/>
            <person name="Mallez S."/>
            <person name="Zhang Y."/>
            <person name="Obille A."/>
            <person name="Becker A."/>
            <person name="Abrahante J.E."/>
            <person name="Garbe J."/>
            <person name="Badalamenti J.P."/>
            <person name="Herman A."/>
            <person name="Mangelson H."/>
            <person name="Liachko I."/>
            <person name="Sullivan S."/>
            <person name="Sone E.D."/>
            <person name="Koren S."/>
            <person name="Silverstein K.A.T."/>
            <person name="Beckman K.B."/>
            <person name="Gohl D.M."/>
        </authorList>
    </citation>
    <scope>NUCLEOTIDE SEQUENCE</scope>
    <source>
        <strain evidence="1">Duluth1</strain>
        <tissue evidence="1">Whole animal</tissue>
    </source>
</reference>
<accession>A0A9D3Y713</accession>
<dbReference type="EMBL" id="JAIWYP010000006">
    <property type="protein sequence ID" value="KAH3814267.1"/>
    <property type="molecule type" value="Genomic_DNA"/>
</dbReference>
<protein>
    <submittedName>
        <fullName evidence="1">Uncharacterized protein</fullName>
    </submittedName>
</protein>
<dbReference type="Proteomes" id="UP000828390">
    <property type="component" value="Unassembled WGS sequence"/>
</dbReference>
<evidence type="ECO:0000313" key="1">
    <source>
        <dbReference type="EMBL" id="KAH3693019.1"/>
    </source>
</evidence>
<gene>
    <name evidence="2" type="ORF">DPMN_142761</name>
    <name evidence="1" type="ORF">DPMN_193356</name>
</gene>
<proteinExistence type="predicted"/>
<comment type="caution">
    <text evidence="1">The sequence shown here is derived from an EMBL/GenBank/DDBJ whole genome shotgun (WGS) entry which is preliminary data.</text>
</comment>
<reference evidence="1" key="2">
    <citation type="submission" date="2020-11" db="EMBL/GenBank/DDBJ databases">
        <authorList>
            <person name="McCartney M.A."/>
            <person name="Auch B."/>
            <person name="Kono T."/>
            <person name="Mallez S."/>
            <person name="Becker A."/>
            <person name="Gohl D.M."/>
            <person name="Silverstein K.A.T."/>
            <person name="Koren S."/>
            <person name="Bechman K.B."/>
            <person name="Herman A."/>
            <person name="Abrahante J.E."/>
            <person name="Garbe J."/>
        </authorList>
    </citation>
    <scope>NUCLEOTIDE SEQUENCE</scope>
    <source>
        <strain evidence="1">Duluth1</strain>
        <tissue evidence="1">Whole animal</tissue>
    </source>
</reference>
<sequence length="50" mass="5423">MAGRRYMLPVTMGDWAVYNYSTSGAPVLTNAIISGIPQHTTQQPRVTCPA</sequence>
<evidence type="ECO:0000313" key="3">
    <source>
        <dbReference type="Proteomes" id="UP000828390"/>
    </source>
</evidence>
<evidence type="ECO:0000313" key="2">
    <source>
        <dbReference type="EMBL" id="KAH3814267.1"/>
    </source>
</evidence>
<dbReference type="AlphaFoldDB" id="A0A9D3Y713"/>
<organism evidence="1 3">
    <name type="scientific">Dreissena polymorpha</name>
    <name type="common">Zebra mussel</name>
    <name type="synonym">Mytilus polymorpha</name>
    <dbReference type="NCBI Taxonomy" id="45954"/>
    <lineage>
        <taxon>Eukaryota</taxon>
        <taxon>Metazoa</taxon>
        <taxon>Spiralia</taxon>
        <taxon>Lophotrochozoa</taxon>
        <taxon>Mollusca</taxon>
        <taxon>Bivalvia</taxon>
        <taxon>Autobranchia</taxon>
        <taxon>Heteroconchia</taxon>
        <taxon>Euheterodonta</taxon>
        <taxon>Imparidentia</taxon>
        <taxon>Neoheterodontei</taxon>
        <taxon>Myida</taxon>
        <taxon>Dreissenoidea</taxon>
        <taxon>Dreissenidae</taxon>
        <taxon>Dreissena</taxon>
    </lineage>
</organism>
<keyword evidence="3" id="KW-1185">Reference proteome</keyword>
<name>A0A9D3Y713_DREPO</name>